<dbReference type="Proteomes" id="UP000630923">
    <property type="component" value="Unassembled WGS sequence"/>
</dbReference>
<reference evidence="6" key="1">
    <citation type="journal article" date="2014" name="Int. J. Syst. Evol. Microbiol.">
        <title>Complete genome sequence of Corynebacterium casei LMG S-19264T (=DSM 44701T), isolated from a smear-ripened cheese.</title>
        <authorList>
            <consortium name="US DOE Joint Genome Institute (JGI-PGF)"/>
            <person name="Walter F."/>
            <person name="Albersmeier A."/>
            <person name="Kalinowski J."/>
            <person name="Ruckert C."/>
        </authorList>
    </citation>
    <scope>NUCLEOTIDE SEQUENCE</scope>
    <source>
        <strain evidence="6">KCTC 42590</strain>
    </source>
</reference>
<feature type="chain" id="PRO_5037748859" evidence="5">
    <location>
        <begin position="21"/>
        <end position="539"/>
    </location>
</feature>
<gene>
    <name evidence="6" type="ORF">GCM10017044_09850</name>
</gene>
<keyword evidence="2" id="KW-0808">Transferase</keyword>
<dbReference type="InterPro" id="IPR051792">
    <property type="entry name" value="GGT_bact"/>
</dbReference>
<evidence type="ECO:0000313" key="6">
    <source>
        <dbReference type="EMBL" id="GHF17500.1"/>
    </source>
</evidence>
<dbReference type="InterPro" id="IPR029055">
    <property type="entry name" value="Ntn_hydrolases_N"/>
</dbReference>
<evidence type="ECO:0000256" key="5">
    <source>
        <dbReference type="SAM" id="SignalP"/>
    </source>
</evidence>
<dbReference type="InterPro" id="IPR043138">
    <property type="entry name" value="GGT_lsub"/>
</dbReference>
<dbReference type="GO" id="GO:0016740">
    <property type="term" value="F:transferase activity"/>
    <property type="evidence" value="ECO:0007669"/>
    <property type="project" value="UniProtKB-KW"/>
</dbReference>
<dbReference type="PRINTS" id="PR01210">
    <property type="entry name" value="GGTRANSPTASE"/>
</dbReference>
<feature type="signal peptide" evidence="5">
    <location>
        <begin position="1"/>
        <end position="20"/>
    </location>
</feature>
<comment type="caution">
    <text evidence="6">The sequence shown here is derived from an EMBL/GenBank/DDBJ whole genome shotgun (WGS) entry which is preliminary data.</text>
</comment>
<dbReference type="GO" id="GO:0016787">
    <property type="term" value="F:hydrolase activity"/>
    <property type="evidence" value="ECO:0007669"/>
    <property type="project" value="UniProtKB-KW"/>
</dbReference>
<accession>A0A919E606</accession>
<dbReference type="RefSeq" id="WP_191250424.1">
    <property type="nucleotide sequence ID" value="NZ_BNCI01000001.1"/>
</dbReference>
<sequence>MYRIVCSFLAVLALPFSVVATDAKSFAGIVSSASPEATRAGQQILERGGNAIDAAVAVSLAVGVTEPAGSGIAGQTVMLVQPKSGDPFVIHGTTWSPANIPATVTKDQLRQGRTASTVPSTLKVLSLAHQRYGSGAIDWADLVAPSIAYAEEGFVVGPFRQRAFRFYGDALKKQAEAKSIFIKPDGTDYQVGETFRQPILADTLRQIAEKGAEDFYTGDIARKIAADMAENGGWITYDDLANFPEPRIVTPLSGTYRGYEVLTLPPPFGGWVVLQILNGLETADQGDVDADDAARRIALLKAMAIGHGSRKHTPVPGFLEYEDDVKVKISKQEAARLLSLMEDRASGETTHFSVVDGDGNAVSVTQSIDSYFGSKVVHPELGFLYNNYMQSFRLVDDGSPYVLKAKEMPLSSMSSAILRKDGAPVMVLGSPGSARIISAVAQVSSFWIDVEADIEKAVGAYRVHVVPDGKAYVEGPVVPADLLSGMAKYGFSLNRPAYGVSDSQYDPYFGGVHALAKEGDTWAGAADPRRDGLVLTARK</sequence>
<dbReference type="InterPro" id="IPR043137">
    <property type="entry name" value="GGT_ssub_C"/>
</dbReference>
<evidence type="ECO:0000256" key="1">
    <source>
        <dbReference type="ARBA" id="ARBA00009381"/>
    </source>
</evidence>
<name>A0A919E606_9PROT</name>
<protein>
    <submittedName>
        <fullName evidence="6">Gamma-glutamyltranspeptidase</fullName>
    </submittedName>
</protein>
<proteinExistence type="inferred from homology"/>
<keyword evidence="5" id="KW-0732">Signal</keyword>
<comment type="similarity">
    <text evidence="1">Belongs to the gamma-glutamyltransferase family.</text>
</comment>
<dbReference type="AlphaFoldDB" id="A0A919E606"/>
<dbReference type="PANTHER" id="PTHR43199">
    <property type="entry name" value="GLUTATHIONE HYDROLASE"/>
    <property type="match status" value="1"/>
</dbReference>
<dbReference type="SUPFAM" id="SSF56235">
    <property type="entry name" value="N-terminal nucleophile aminohydrolases (Ntn hydrolases)"/>
    <property type="match status" value="1"/>
</dbReference>
<dbReference type="EMBL" id="BNCI01000001">
    <property type="protein sequence ID" value="GHF17500.1"/>
    <property type="molecule type" value="Genomic_DNA"/>
</dbReference>
<dbReference type="Gene3D" id="3.60.20.40">
    <property type="match status" value="1"/>
</dbReference>
<evidence type="ECO:0000256" key="2">
    <source>
        <dbReference type="ARBA" id="ARBA00022679"/>
    </source>
</evidence>
<dbReference type="Pfam" id="PF01019">
    <property type="entry name" value="G_glu_transpept"/>
    <property type="match status" value="1"/>
</dbReference>
<dbReference type="Gene3D" id="1.10.246.130">
    <property type="match status" value="1"/>
</dbReference>
<evidence type="ECO:0000313" key="7">
    <source>
        <dbReference type="Proteomes" id="UP000630923"/>
    </source>
</evidence>
<reference evidence="6" key="2">
    <citation type="submission" date="2020-09" db="EMBL/GenBank/DDBJ databases">
        <authorList>
            <person name="Sun Q."/>
            <person name="Kim S."/>
        </authorList>
    </citation>
    <scope>NUCLEOTIDE SEQUENCE</scope>
    <source>
        <strain evidence="6">KCTC 42590</strain>
    </source>
</reference>
<evidence type="ECO:0000256" key="3">
    <source>
        <dbReference type="ARBA" id="ARBA00022801"/>
    </source>
</evidence>
<dbReference type="PANTHER" id="PTHR43199:SF1">
    <property type="entry name" value="GLUTATHIONE HYDROLASE PROENZYME"/>
    <property type="match status" value="1"/>
</dbReference>
<keyword evidence="3" id="KW-0378">Hydrolase</keyword>
<evidence type="ECO:0000256" key="4">
    <source>
        <dbReference type="ARBA" id="ARBA00023145"/>
    </source>
</evidence>
<organism evidence="6 7">
    <name type="scientific">Kordiimonas sediminis</name>
    <dbReference type="NCBI Taxonomy" id="1735581"/>
    <lineage>
        <taxon>Bacteria</taxon>
        <taxon>Pseudomonadati</taxon>
        <taxon>Pseudomonadota</taxon>
        <taxon>Alphaproteobacteria</taxon>
        <taxon>Kordiimonadales</taxon>
        <taxon>Kordiimonadaceae</taxon>
        <taxon>Kordiimonas</taxon>
    </lineage>
</organism>
<keyword evidence="7" id="KW-1185">Reference proteome</keyword>
<keyword evidence="4" id="KW-0865">Zymogen</keyword>